<name>A0A8B7PIL5_HYAAZ</name>
<dbReference type="Gene3D" id="1.20.58.200">
    <property type="entry name" value="Translin, domain 2"/>
    <property type="match status" value="1"/>
</dbReference>
<evidence type="ECO:0000313" key="7">
    <source>
        <dbReference type="Proteomes" id="UP000694843"/>
    </source>
</evidence>
<dbReference type="GO" id="GO:0046872">
    <property type="term" value="F:metal ion binding"/>
    <property type="evidence" value="ECO:0007669"/>
    <property type="project" value="UniProtKB-KW"/>
</dbReference>
<dbReference type="GO" id="GO:0005634">
    <property type="term" value="C:nucleus"/>
    <property type="evidence" value="ECO:0007669"/>
    <property type="project" value="UniProtKB-SubCell"/>
</dbReference>
<dbReference type="Pfam" id="PF01997">
    <property type="entry name" value="Translin"/>
    <property type="match status" value="1"/>
</dbReference>
<dbReference type="SUPFAM" id="SSF74784">
    <property type="entry name" value="Translin"/>
    <property type="match status" value="1"/>
</dbReference>
<dbReference type="GeneID" id="108681476"/>
<accession>A0A8B7PIL5</accession>
<sequence length="275" mass="30674">METSEEIENSAILKCFATYSTKLNHSYDKYESIYKMNRDLNRESKKIICTLHRIPGCAVAEQELCLKESEEQLSMVQASLITSIAKLLDGEALHQYSPAHASGIEEYLEALLFYSFLKKNFILSFEQVCCFMNGDVPLSSFFEISSYAAEPPQVLSSSSAKPVSSCTHSAAKMVSFDAYILGLSDVSGELMRYFIKCAGVGEVEKSALVVQCLRQMNAGYGSLQAPAPSLKNKIAVHRRNLAKVEEINYNLNLRRSELPHCGTNILLTDFEDDFV</sequence>
<dbReference type="InterPro" id="IPR002848">
    <property type="entry name" value="Translin_fam"/>
</dbReference>
<protein>
    <submittedName>
        <fullName evidence="8">Translin-associated protein X</fullName>
    </submittedName>
</protein>
<evidence type="ECO:0000256" key="4">
    <source>
        <dbReference type="ARBA" id="ARBA00022490"/>
    </source>
</evidence>
<keyword evidence="4" id="KW-0963">Cytoplasm</keyword>
<dbReference type="RefSeq" id="XP_018025999.1">
    <property type="nucleotide sequence ID" value="XM_018170510.2"/>
</dbReference>
<dbReference type="GO" id="GO:0043565">
    <property type="term" value="F:sequence-specific DNA binding"/>
    <property type="evidence" value="ECO:0007669"/>
    <property type="project" value="InterPro"/>
</dbReference>
<dbReference type="InterPro" id="IPR016069">
    <property type="entry name" value="Translin_C"/>
</dbReference>
<dbReference type="OMA" id="DTCMETC"/>
<dbReference type="InterPro" id="IPR036081">
    <property type="entry name" value="Translin_sf"/>
</dbReference>
<dbReference type="PANTHER" id="PTHR10741">
    <property type="entry name" value="TRANSLIN AND TRANSLIN ASSOCIATED PROTEIN X"/>
    <property type="match status" value="1"/>
</dbReference>
<comment type="similarity">
    <text evidence="3">Belongs to the translin family.</text>
</comment>
<dbReference type="KEGG" id="hazt:108681476"/>
<evidence type="ECO:0000256" key="2">
    <source>
        <dbReference type="ARBA" id="ARBA00004496"/>
    </source>
</evidence>
<dbReference type="CTD" id="41871"/>
<organism evidence="7 8">
    <name type="scientific">Hyalella azteca</name>
    <name type="common">Amphipod</name>
    <dbReference type="NCBI Taxonomy" id="294128"/>
    <lineage>
        <taxon>Eukaryota</taxon>
        <taxon>Metazoa</taxon>
        <taxon>Ecdysozoa</taxon>
        <taxon>Arthropoda</taxon>
        <taxon>Crustacea</taxon>
        <taxon>Multicrustacea</taxon>
        <taxon>Malacostraca</taxon>
        <taxon>Eumalacostraca</taxon>
        <taxon>Peracarida</taxon>
        <taxon>Amphipoda</taxon>
        <taxon>Senticaudata</taxon>
        <taxon>Talitrida</taxon>
        <taxon>Talitroidea</taxon>
        <taxon>Hyalellidae</taxon>
        <taxon>Hyalella</taxon>
    </lineage>
</organism>
<evidence type="ECO:0000256" key="6">
    <source>
        <dbReference type="PIRSR" id="PIRSR602848-1"/>
    </source>
</evidence>
<keyword evidence="6" id="KW-0460">Magnesium</keyword>
<evidence type="ECO:0000313" key="8">
    <source>
        <dbReference type="RefSeq" id="XP_018025999.1"/>
    </source>
</evidence>
<feature type="binding site" evidence="6">
    <location>
        <position position="109"/>
    </location>
    <ligand>
        <name>Mg(2+)</name>
        <dbReference type="ChEBI" id="CHEBI:18420"/>
    </ligand>
</feature>
<evidence type="ECO:0000256" key="1">
    <source>
        <dbReference type="ARBA" id="ARBA00004123"/>
    </source>
</evidence>
<dbReference type="OrthoDB" id="31005at2759"/>
<gene>
    <name evidence="8" type="primary">LOC108681476</name>
</gene>
<evidence type="ECO:0000256" key="3">
    <source>
        <dbReference type="ARBA" id="ARBA00005902"/>
    </source>
</evidence>
<keyword evidence="7" id="KW-1185">Reference proteome</keyword>
<dbReference type="Proteomes" id="UP000694843">
    <property type="component" value="Unplaced"/>
</dbReference>
<keyword evidence="6" id="KW-0479">Metal-binding</keyword>
<comment type="subcellular location">
    <subcellularLocation>
        <location evidence="2">Cytoplasm</location>
    </subcellularLocation>
    <subcellularLocation>
        <location evidence="1">Nucleus</location>
    </subcellularLocation>
</comment>
<dbReference type="Gene3D" id="1.20.58.190">
    <property type="entry name" value="Translin, domain 1"/>
    <property type="match status" value="1"/>
</dbReference>
<dbReference type="AlphaFoldDB" id="A0A8B7PIL5"/>
<proteinExistence type="inferred from homology"/>
<evidence type="ECO:0000256" key="5">
    <source>
        <dbReference type="ARBA" id="ARBA00023242"/>
    </source>
</evidence>
<keyword evidence="5" id="KW-0539">Nucleus</keyword>
<dbReference type="GO" id="GO:0005737">
    <property type="term" value="C:cytoplasm"/>
    <property type="evidence" value="ECO:0007669"/>
    <property type="project" value="UniProtKB-SubCell"/>
</dbReference>
<feature type="binding site" evidence="6">
    <location>
        <position position="189"/>
    </location>
    <ligand>
        <name>Mg(2+)</name>
        <dbReference type="ChEBI" id="CHEBI:18420"/>
    </ligand>
</feature>
<reference evidence="8" key="1">
    <citation type="submission" date="2025-08" db="UniProtKB">
        <authorList>
            <consortium name="RefSeq"/>
        </authorList>
    </citation>
    <scope>IDENTIFICATION</scope>
    <source>
        <tissue evidence="8">Whole organism</tissue>
    </source>
</reference>
<dbReference type="InterPro" id="IPR016068">
    <property type="entry name" value="Translin_N"/>
</dbReference>
<dbReference type="CDD" id="cd14820">
    <property type="entry name" value="TRAX"/>
    <property type="match status" value="1"/>
</dbReference>